<dbReference type="Proteomes" id="UP000196036">
    <property type="component" value="Unassembled WGS sequence"/>
</dbReference>
<gene>
    <name evidence="1" type="ORF">B5E52_04560</name>
</gene>
<protein>
    <submittedName>
        <fullName evidence="1">6-bladed beta-propeller</fullName>
    </submittedName>
</protein>
<reference evidence="2" key="1">
    <citation type="submission" date="2017-04" db="EMBL/GenBank/DDBJ databases">
        <title>Function of individual gut microbiota members based on whole genome sequencing of pure cultures obtained from chicken caecum.</title>
        <authorList>
            <person name="Medvecky M."/>
            <person name="Cejkova D."/>
            <person name="Polansky O."/>
            <person name="Karasova D."/>
            <person name="Kubasova T."/>
            <person name="Cizek A."/>
            <person name="Rychlik I."/>
        </authorList>
    </citation>
    <scope>NUCLEOTIDE SEQUENCE [LARGE SCALE GENOMIC DNA]</scope>
    <source>
        <strain evidence="2">An109</strain>
    </source>
</reference>
<evidence type="ECO:0000313" key="2">
    <source>
        <dbReference type="Proteomes" id="UP000196036"/>
    </source>
</evidence>
<evidence type="ECO:0000313" key="1">
    <source>
        <dbReference type="EMBL" id="OUQ72512.1"/>
    </source>
</evidence>
<sequence>MKKLSIVILLIVIYACSESHKKLSSGIERIPIDMHKVVQDASSFLEKIELVPLETNDSSLFFRTNKVIYDKGTNMFAIYTSDQIVYTFTGDGRYIDNSKRMKGQGPKDYIMVLDISFNPYLKGIDLLNPYGTVYTYSPTFELISRRQFEPEFPVDYSMALDSNNYIFNHPFVWTDQELSFVNLDTKQVVNVNYEGTISGNNMSHHCFYHIDDDFYYVPFGLNYYFYRIDKENKKLEPMMYLDLGDAEVKLEGLPGCGHGKRTDSDEERRRVTQDATERYQFLKKSESILPLIKFFNNDYVYVYLAKTDRGYGSHFIYNRKQKEGYLCKEGEPFIMYPCFGIVDNVLLSICQPDLVSKVVDRNLMSSEEINKMETLKEDDNPVILKYYLK</sequence>
<name>A0A1Y4VQY7_9BACE</name>
<organism evidence="1 2">
    <name type="scientific">Bacteroides xylanisolvens</name>
    <dbReference type="NCBI Taxonomy" id="371601"/>
    <lineage>
        <taxon>Bacteria</taxon>
        <taxon>Pseudomonadati</taxon>
        <taxon>Bacteroidota</taxon>
        <taxon>Bacteroidia</taxon>
        <taxon>Bacteroidales</taxon>
        <taxon>Bacteroidaceae</taxon>
        <taxon>Bacteroides</taxon>
    </lineage>
</organism>
<proteinExistence type="predicted"/>
<dbReference type="AlphaFoldDB" id="A0A1Y4VQY7"/>
<accession>A0A1Y4VQY7</accession>
<dbReference type="RefSeq" id="WP_087317687.1">
    <property type="nucleotide sequence ID" value="NZ_NFLW01000006.1"/>
</dbReference>
<dbReference type="EMBL" id="NFLW01000006">
    <property type="protein sequence ID" value="OUQ72512.1"/>
    <property type="molecule type" value="Genomic_DNA"/>
</dbReference>
<dbReference type="PROSITE" id="PS51257">
    <property type="entry name" value="PROKAR_LIPOPROTEIN"/>
    <property type="match status" value="1"/>
</dbReference>
<comment type="caution">
    <text evidence="1">The sequence shown here is derived from an EMBL/GenBank/DDBJ whole genome shotgun (WGS) entry which is preliminary data.</text>
</comment>